<name>A0AAJ1WE24_9MICC</name>
<accession>A0AAJ1WE24</accession>
<feature type="region of interest" description="Disordered" evidence="1">
    <location>
        <begin position="126"/>
        <end position="191"/>
    </location>
</feature>
<feature type="compositionally biased region" description="Low complexity" evidence="1">
    <location>
        <begin position="149"/>
        <end position="169"/>
    </location>
</feature>
<proteinExistence type="predicted"/>
<reference evidence="2 3" key="1">
    <citation type="submission" date="2023-07" db="EMBL/GenBank/DDBJ databases">
        <title>Sorghum-associated microbial communities from plants grown in Nebraska, USA.</title>
        <authorList>
            <person name="Schachtman D."/>
        </authorList>
    </citation>
    <scope>NUCLEOTIDE SEQUENCE [LARGE SCALE GENOMIC DNA]</scope>
    <source>
        <strain evidence="2 3">DS1001</strain>
    </source>
</reference>
<gene>
    <name evidence="2" type="ORF">J2T23_000411</name>
</gene>
<sequence>MPPELKPAGPSVAAGSTPAPRRRVRALLVLCGAVVACALVAGAAGAQPGGTDGNVLRGFQIRVLSISQAASENRMDGALAALQALEKDLGEAASAGRISATRYRGIEDALSAVRADIATQVAAASASAPAVEQDTPVAPALADTSQEGPAAAEPVVPAAAPAPAAAKDAPGSKRSDTAKEASGKAKGQGKP</sequence>
<comment type="caution">
    <text evidence="2">The sequence shown here is derived from an EMBL/GenBank/DDBJ whole genome shotgun (WGS) entry which is preliminary data.</text>
</comment>
<protein>
    <recommendedName>
        <fullName evidence="4">Meckel syndrome type 1 protein</fullName>
    </recommendedName>
</protein>
<dbReference type="Proteomes" id="UP001239267">
    <property type="component" value="Unassembled WGS sequence"/>
</dbReference>
<dbReference type="AlphaFoldDB" id="A0AAJ1WE24"/>
<dbReference type="EMBL" id="JAUSTB010000001">
    <property type="protein sequence ID" value="MDQ0144537.1"/>
    <property type="molecule type" value="Genomic_DNA"/>
</dbReference>
<dbReference type="RefSeq" id="WP_307356694.1">
    <property type="nucleotide sequence ID" value="NZ_JAUSTB010000001.1"/>
</dbReference>
<evidence type="ECO:0000313" key="2">
    <source>
        <dbReference type="EMBL" id="MDQ0144537.1"/>
    </source>
</evidence>
<evidence type="ECO:0000256" key="1">
    <source>
        <dbReference type="SAM" id="MobiDB-lite"/>
    </source>
</evidence>
<keyword evidence="3" id="KW-1185">Reference proteome</keyword>
<evidence type="ECO:0008006" key="4">
    <source>
        <dbReference type="Google" id="ProtNLM"/>
    </source>
</evidence>
<evidence type="ECO:0000313" key="3">
    <source>
        <dbReference type="Proteomes" id="UP001239267"/>
    </source>
</evidence>
<organism evidence="2 3">
    <name type="scientific">Pseudarthrobacter niigatensis</name>
    <dbReference type="NCBI Taxonomy" id="369935"/>
    <lineage>
        <taxon>Bacteria</taxon>
        <taxon>Bacillati</taxon>
        <taxon>Actinomycetota</taxon>
        <taxon>Actinomycetes</taxon>
        <taxon>Micrococcales</taxon>
        <taxon>Micrococcaceae</taxon>
        <taxon>Pseudarthrobacter</taxon>
    </lineage>
</organism>
<feature type="compositionally biased region" description="Basic and acidic residues" evidence="1">
    <location>
        <begin position="170"/>
        <end position="183"/>
    </location>
</feature>